<dbReference type="Pfam" id="PF04116">
    <property type="entry name" value="FA_hydroxylase"/>
    <property type="match status" value="1"/>
</dbReference>
<evidence type="ECO:0000313" key="7">
    <source>
        <dbReference type="Proteomes" id="UP001345219"/>
    </source>
</evidence>
<sequence>MRIKKLFQVSKLHFIGNRKGEPEMANKVSNLSDLIQRVAVSCLLDPLCAVRPDLTDAHGKDNEEEDDENVSVYREEENGEREATHKEEINRGVRVLEQGKRESRMEGLAREMEVMLNEVFDAVSVMKRAYVGLQEAHCPWDPEKMRAADAAVVAELKRIGVLRERYRRSILVNGGNGCERRGGSRGVGLREAVAPYEAVVDELKKEVKAREVEVENLKVKLMTVTNPLGNGKKGRSVSKKNLCRNLSQGQYFMPLLLFSKGFMLISFIFSPPTVIAAPTPELFQAAMNQVKEASKSFTSFLLSLMRSAHWDISAAIHSIQSASNASSPIPSSSHHAKYALESYISHKIFQGFDHESFYMDGTLSSLLNPDQYRRECFTQYRDMKAMDPVELLGILPTCPFGQFCSKKYLSIVYPKMEESLFGNLDQQNQVVHGNHPRSQFYGEFLELAKSVWLLHLLAFSIDPSPNQFEASRGAEFHPGYMESVVKFSEVRASTPSSPQGFTFMASIMESCWLYLIKHFSDFQLFCLGSFFLHESVFFLSGLPFIYLERAGWLSKYKIQTKSNTAAAQEKCIIRLMLYHFGVNLPVMIFSYPVFRFMGMRSSFPLPSWKVVTSQIAFYFVLEDFVFYWGHRFLHTKWLYKHVHSVHHEYATPFGLTAEYAHPAEILFLGFATIIGPALTGPHLLTLWLWMVLRVLETVEAHCGYHFPWSPSNFLPLYGGADFHDYHHRLLYTKSGNYSSTFTYMDWIFGTDKGYRKLKALKGDQPEAGSKVM</sequence>
<keyword evidence="7" id="KW-1185">Reference proteome</keyword>
<accession>A0AAN7K7E4</accession>
<feature type="transmembrane region" description="Helical" evidence="3">
    <location>
        <begin position="665"/>
        <end position="690"/>
    </location>
</feature>
<reference evidence="6 7" key="1">
    <citation type="journal article" date="2023" name="Hortic Res">
        <title>Pangenome of water caltrop reveals structural variations and asymmetric subgenome divergence after allopolyploidization.</title>
        <authorList>
            <person name="Zhang X."/>
            <person name="Chen Y."/>
            <person name="Wang L."/>
            <person name="Yuan Y."/>
            <person name="Fang M."/>
            <person name="Shi L."/>
            <person name="Lu R."/>
            <person name="Comes H.P."/>
            <person name="Ma Y."/>
            <person name="Chen Y."/>
            <person name="Huang G."/>
            <person name="Zhou Y."/>
            <person name="Zheng Z."/>
            <person name="Qiu Y."/>
        </authorList>
    </citation>
    <scope>NUCLEOTIDE SEQUENCE [LARGE SCALE GENOMIC DNA]</scope>
    <source>
        <tissue evidence="6">Roots</tissue>
    </source>
</reference>
<evidence type="ECO:0000259" key="4">
    <source>
        <dbReference type="Pfam" id="PF04116"/>
    </source>
</evidence>
<name>A0AAN7K7E4_9MYRT</name>
<evidence type="ECO:0000256" key="1">
    <source>
        <dbReference type="ARBA" id="ARBA00009324"/>
    </source>
</evidence>
<proteinExistence type="inferred from homology"/>
<comment type="caution">
    <text evidence="6">The sequence shown here is derived from an EMBL/GenBank/DDBJ whole genome shotgun (WGS) entry which is preliminary data.</text>
</comment>
<comment type="similarity">
    <text evidence="1">Belongs to the sterol desaturase family.</text>
</comment>
<feature type="transmembrane region" description="Helical" evidence="3">
    <location>
        <begin position="571"/>
        <end position="591"/>
    </location>
</feature>
<evidence type="ECO:0000313" key="6">
    <source>
        <dbReference type="EMBL" id="KAK4759128.1"/>
    </source>
</evidence>
<dbReference type="InterPro" id="IPR006943">
    <property type="entry name" value="DUF641_pln"/>
</dbReference>
<feature type="transmembrane region" description="Helical" evidence="3">
    <location>
        <begin position="611"/>
        <end position="629"/>
    </location>
</feature>
<dbReference type="GO" id="GO:0009959">
    <property type="term" value="P:negative gravitropism"/>
    <property type="evidence" value="ECO:0007669"/>
    <property type="project" value="InterPro"/>
</dbReference>
<evidence type="ECO:0000256" key="2">
    <source>
        <dbReference type="SAM" id="MobiDB-lite"/>
    </source>
</evidence>
<keyword evidence="3" id="KW-0472">Membrane</keyword>
<dbReference type="InterPro" id="IPR040225">
    <property type="entry name" value="GIL1-like"/>
</dbReference>
<dbReference type="GO" id="GO:0005506">
    <property type="term" value="F:iron ion binding"/>
    <property type="evidence" value="ECO:0007669"/>
    <property type="project" value="InterPro"/>
</dbReference>
<feature type="region of interest" description="Disordered" evidence="2">
    <location>
        <begin position="53"/>
        <end position="84"/>
    </location>
</feature>
<keyword evidence="3" id="KW-1133">Transmembrane helix</keyword>
<feature type="domain" description="DUF641" evidence="5">
    <location>
        <begin position="110"/>
        <end position="225"/>
    </location>
</feature>
<dbReference type="EMBL" id="JAXIOK010000012">
    <property type="protein sequence ID" value="KAK4759128.1"/>
    <property type="molecule type" value="Genomic_DNA"/>
</dbReference>
<dbReference type="Pfam" id="PF04859">
    <property type="entry name" value="DUF641"/>
    <property type="match status" value="1"/>
</dbReference>
<feature type="compositionally biased region" description="Basic and acidic residues" evidence="2">
    <location>
        <begin position="73"/>
        <end position="84"/>
    </location>
</feature>
<dbReference type="GO" id="GO:0016491">
    <property type="term" value="F:oxidoreductase activity"/>
    <property type="evidence" value="ECO:0007669"/>
    <property type="project" value="InterPro"/>
</dbReference>
<feature type="domain" description="Fatty acid hydroxylase" evidence="4">
    <location>
        <begin position="616"/>
        <end position="750"/>
    </location>
</feature>
<dbReference type="GO" id="GO:0009639">
    <property type="term" value="P:response to red or far red light"/>
    <property type="evidence" value="ECO:0007669"/>
    <property type="project" value="InterPro"/>
</dbReference>
<protein>
    <submittedName>
        <fullName evidence="6">Uncharacterized protein</fullName>
    </submittedName>
</protein>
<organism evidence="6 7">
    <name type="scientific">Trapa incisa</name>
    <dbReference type="NCBI Taxonomy" id="236973"/>
    <lineage>
        <taxon>Eukaryota</taxon>
        <taxon>Viridiplantae</taxon>
        <taxon>Streptophyta</taxon>
        <taxon>Embryophyta</taxon>
        <taxon>Tracheophyta</taxon>
        <taxon>Spermatophyta</taxon>
        <taxon>Magnoliopsida</taxon>
        <taxon>eudicotyledons</taxon>
        <taxon>Gunneridae</taxon>
        <taxon>Pentapetalae</taxon>
        <taxon>rosids</taxon>
        <taxon>malvids</taxon>
        <taxon>Myrtales</taxon>
        <taxon>Lythraceae</taxon>
        <taxon>Trapa</taxon>
    </lineage>
</organism>
<evidence type="ECO:0000259" key="5">
    <source>
        <dbReference type="Pfam" id="PF04859"/>
    </source>
</evidence>
<dbReference type="AlphaFoldDB" id="A0AAN7K7E4"/>
<evidence type="ECO:0000256" key="3">
    <source>
        <dbReference type="SAM" id="Phobius"/>
    </source>
</evidence>
<feature type="transmembrane region" description="Helical" evidence="3">
    <location>
        <begin position="522"/>
        <end position="547"/>
    </location>
</feature>
<dbReference type="Proteomes" id="UP001345219">
    <property type="component" value="Chromosome 15"/>
</dbReference>
<keyword evidence="3" id="KW-0812">Transmembrane</keyword>
<gene>
    <name evidence="6" type="ORF">SAY87_020429</name>
</gene>
<dbReference type="GO" id="GO:0008610">
    <property type="term" value="P:lipid biosynthetic process"/>
    <property type="evidence" value="ECO:0007669"/>
    <property type="project" value="InterPro"/>
</dbReference>
<dbReference type="PANTHER" id="PTHR31161">
    <property type="entry name" value="PROTEIN GRAVITROPIC IN THE LIGHT 1"/>
    <property type="match status" value="1"/>
</dbReference>
<dbReference type="InterPro" id="IPR006694">
    <property type="entry name" value="Fatty_acid_hydroxylase"/>
</dbReference>